<proteinExistence type="predicted"/>
<evidence type="ECO:0000313" key="1">
    <source>
        <dbReference type="EMBL" id="MBB5102620.1"/>
    </source>
</evidence>
<dbReference type="AlphaFoldDB" id="A0A5P2XS27"/>
<dbReference type="EMBL" id="JACHJD010000002">
    <property type="protein sequence ID" value="MBB5102620.1"/>
    <property type="molecule type" value="Genomic_DNA"/>
</dbReference>
<dbReference type="EMBL" id="CP023690">
    <property type="protein sequence ID" value="QEV65252.1"/>
    <property type="molecule type" value="Genomic_DNA"/>
</dbReference>
<reference evidence="2 3" key="1">
    <citation type="submission" date="2017-09" db="EMBL/GenBank/DDBJ databases">
        <authorList>
            <person name="Lee N."/>
            <person name="Cho B.-K."/>
        </authorList>
    </citation>
    <scope>NUCLEOTIDE SEQUENCE [LARGE SCALE GENOMIC DNA]</scope>
    <source>
        <strain evidence="2 3">ATCC 27465</strain>
    </source>
</reference>
<dbReference type="Proteomes" id="UP000326505">
    <property type="component" value="Chromosome"/>
</dbReference>
<dbReference type="OrthoDB" id="4554814at2"/>
<reference evidence="1 4" key="2">
    <citation type="submission" date="2020-08" db="EMBL/GenBank/DDBJ databases">
        <title>Genomic Encyclopedia of Type Strains, Phase III (KMG-III): the genomes of soil and plant-associated and newly described type strains.</title>
        <authorList>
            <person name="Whitman W."/>
        </authorList>
    </citation>
    <scope>NUCLEOTIDE SEQUENCE [LARGE SCALE GENOMIC DNA]</scope>
    <source>
        <strain evidence="1 4">CECT 3146</strain>
    </source>
</reference>
<evidence type="ECO:0000313" key="4">
    <source>
        <dbReference type="Proteomes" id="UP000549009"/>
    </source>
</evidence>
<sequence length="111" mass="12714">MTTWFRTYYEDEDLWLCFEADDEVCAVRQVEVRAQDSRPVTAASLAEVLHLRGHADLAAMARYEERYGVLAEGPVDGWQEQPRATEISAAEFERLWDEARRTLSSDSDSVV</sequence>
<name>A0A5P2XS27_STRST</name>
<evidence type="ECO:0000313" key="3">
    <source>
        <dbReference type="Proteomes" id="UP000326505"/>
    </source>
</evidence>
<accession>A0A5P2XS27</accession>
<dbReference type="KEGG" id="sspb:CP982_41300"/>
<keyword evidence="4" id="KW-1185">Reference proteome</keyword>
<dbReference type="RefSeq" id="WP_150515195.1">
    <property type="nucleotide sequence ID" value="NZ_BMSQ01000010.1"/>
</dbReference>
<dbReference type="Proteomes" id="UP000549009">
    <property type="component" value="Unassembled WGS sequence"/>
</dbReference>
<organism evidence="2 3">
    <name type="scientific">Streptomyces spectabilis</name>
    <dbReference type="NCBI Taxonomy" id="68270"/>
    <lineage>
        <taxon>Bacteria</taxon>
        <taxon>Bacillati</taxon>
        <taxon>Actinomycetota</taxon>
        <taxon>Actinomycetes</taxon>
        <taxon>Kitasatosporales</taxon>
        <taxon>Streptomycetaceae</taxon>
        <taxon>Streptomyces</taxon>
    </lineage>
</organism>
<protein>
    <submittedName>
        <fullName evidence="2">Uncharacterized protein</fullName>
    </submittedName>
</protein>
<evidence type="ECO:0000313" key="2">
    <source>
        <dbReference type="EMBL" id="QEV65252.1"/>
    </source>
</evidence>
<gene>
    <name evidence="2" type="ORF">CP982_41300</name>
    <name evidence="1" type="ORF">FHS40_001673</name>
</gene>